<dbReference type="GO" id="GO:0050163">
    <property type="term" value="F:oxaloacetate tautomerase activity"/>
    <property type="evidence" value="ECO:0007669"/>
    <property type="project" value="EnsemblFungi"/>
</dbReference>
<dbReference type="InterPro" id="IPR011234">
    <property type="entry name" value="Fumarylacetoacetase-like_C"/>
</dbReference>
<protein>
    <submittedName>
        <fullName evidence="4">Fumarylacetoacetate hydrolase</fullName>
    </submittedName>
</protein>
<evidence type="ECO:0000259" key="3">
    <source>
        <dbReference type="Pfam" id="PF01557"/>
    </source>
</evidence>
<reference evidence="4 6" key="1">
    <citation type="journal article" date="2011" name="Science">
        <title>Comparative functional genomics of the fission yeasts.</title>
        <authorList>
            <person name="Rhind N."/>
            <person name="Chen Z."/>
            <person name="Yassour M."/>
            <person name="Thompson D.A."/>
            <person name="Haas B.J."/>
            <person name="Habib N."/>
            <person name="Wapinski I."/>
            <person name="Roy S."/>
            <person name="Lin M.F."/>
            <person name="Heiman D.I."/>
            <person name="Young S.K."/>
            <person name="Furuya K."/>
            <person name="Guo Y."/>
            <person name="Pidoux A."/>
            <person name="Chen H.M."/>
            <person name="Robbertse B."/>
            <person name="Goldberg J.M."/>
            <person name="Aoki K."/>
            <person name="Bayne E.H."/>
            <person name="Berlin A.M."/>
            <person name="Desjardins C.A."/>
            <person name="Dobbs E."/>
            <person name="Dukaj L."/>
            <person name="Fan L."/>
            <person name="FitzGerald M.G."/>
            <person name="French C."/>
            <person name="Gujja S."/>
            <person name="Hansen K."/>
            <person name="Keifenheim D."/>
            <person name="Levin J.Z."/>
            <person name="Mosher R.A."/>
            <person name="Mueller C.A."/>
            <person name="Pfiffner J."/>
            <person name="Priest M."/>
            <person name="Russ C."/>
            <person name="Smialowska A."/>
            <person name="Swoboda P."/>
            <person name="Sykes S.M."/>
            <person name="Vaughn M."/>
            <person name="Vengrova S."/>
            <person name="Yoder R."/>
            <person name="Zeng Q."/>
            <person name="Allshire R."/>
            <person name="Baulcombe D."/>
            <person name="Birren B.W."/>
            <person name="Brown W."/>
            <person name="Ekwall K."/>
            <person name="Kellis M."/>
            <person name="Leatherwood J."/>
            <person name="Levin H."/>
            <person name="Margalit H."/>
            <person name="Martienssen R."/>
            <person name="Nieduszynski C.A."/>
            <person name="Spatafora J.W."/>
            <person name="Friedman N."/>
            <person name="Dalgaard J.Z."/>
            <person name="Baumann P."/>
            <person name="Niki H."/>
            <person name="Regev A."/>
            <person name="Nusbaum C."/>
        </authorList>
    </citation>
    <scope>NUCLEOTIDE SEQUENCE [LARGE SCALE GENOMIC DNA]</scope>
    <source>
        <strain evidence="6">yFS275 / FY16936</strain>
    </source>
</reference>
<dbReference type="InterPro" id="IPR036663">
    <property type="entry name" value="Fumarylacetoacetase_C_sf"/>
</dbReference>
<dbReference type="GO" id="GO:0005739">
    <property type="term" value="C:mitochondrion"/>
    <property type="evidence" value="ECO:0000318"/>
    <property type="project" value="GO_Central"/>
</dbReference>
<accession>B6JVS6</accession>
<evidence type="ECO:0000313" key="6">
    <source>
        <dbReference type="Proteomes" id="UP000001744"/>
    </source>
</evidence>
<dbReference type="JaponicusDB" id="SJAG_00493">
    <property type="gene designation" value="oaa1"/>
</dbReference>
<evidence type="ECO:0000256" key="1">
    <source>
        <dbReference type="ARBA" id="ARBA00010211"/>
    </source>
</evidence>
<evidence type="ECO:0000256" key="2">
    <source>
        <dbReference type="ARBA" id="ARBA00022723"/>
    </source>
</evidence>
<dbReference type="OMA" id="NCRKVIC"/>
<comment type="similarity">
    <text evidence="1">Belongs to the FAH family.</text>
</comment>
<dbReference type="VEuPathDB" id="FungiDB:SJAG_00493"/>
<organism evidence="4 6">
    <name type="scientific">Schizosaccharomyces japonicus (strain yFS275 / FY16936)</name>
    <name type="common">Fission yeast</name>
    <dbReference type="NCBI Taxonomy" id="402676"/>
    <lineage>
        <taxon>Eukaryota</taxon>
        <taxon>Fungi</taxon>
        <taxon>Dikarya</taxon>
        <taxon>Ascomycota</taxon>
        <taxon>Taphrinomycotina</taxon>
        <taxon>Schizosaccharomycetes</taxon>
        <taxon>Schizosaccharomycetales</taxon>
        <taxon>Schizosaccharomycetaceae</taxon>
        <taxon>Schizosaccharomyces</taxon>
    </lineage>
</organism>
<dbReference type="GeneID" id="7047989"/>
<dbReference type="AlphaFoldDB" id="B6JVS6"/>
<dbReference type="PANTHER" id="PTHR11820:SF7">
    <property type="entry name" value="ACYLPYRUVASE FAHD1, MITOCHONDRIAL"/>
    <property type="match status" value="1"/>
</dbReference>
<dbReference type="Proteomes" id="UP000001744">
    <property type="component" value="Unassembled WGS sequence"/>
</dbReference>
<sequence>MSLLSKAKKIVCIGRNYAAHIKELNNAVPIEPFYFLKPSSSIVEPGKGSIQIPDKVLAHYEVELGLIMGDKLKAGASVPDDTAMAAIGGYFVAIDMTARNVQDAAKKKGLPWTIAKGYDTFLPVGPILPKTAIPDPHNVILELLKNGKRVQYDNTSLMLNRIPRILSAITESMSLEPGDLVLTGTPKGVGPVSPGDVLEAKLRDASGNEISQSGFSINAVAR</sequence>
<keyword evidence="6" id="KW-1185">Reference proteome</keyword>
<dbReference type="EMBL" id="KE651166">
    <property type="protein sequence ID" value="EEB05477.1"/>
    <property type="molecule type" value="Genomic_DNA"/>
</dbReference>
<dbReference type="SUPFAM" id="SSF56529">
    <property type="entry name" value="FAH"/>
    <property type="match status" value="1"/>
</dbReference>
<evidence type="ECO:0000313" key="4">
    <source>
        <dbReference type="EMBL" id="EEB05477.1"/>
    </source>
</evidence>
<dbReference type="PANTHER" id="PTHR11820">
    <property type="entry name" value="ACYLPYRUVASE"/>
    <property type="match status" value="1"/>
</dbReference>
<dbReference type="HOGENOM" id="CLU_028458_5_0_1"/>
<dbReference type="Pfam" id="PF01557">
    <property type="entry name" value="FAA_hydrolase"/>
    <property type="match status" value="1"/>
</dbReference>
<proteinExistence type="inferred from homology"/>
<keyword evidence="2" id="KW-0479">Metal-binding</keyword>
<dbReference type="eggNOG" id="KOG1535">
    <property type="taxonomic scope" value="Eukaryota"/>
</dbReference>
<gene>
    <name evidence="5" type="primary">oaa1</name>
    <name evidence="4" type="ORF">SJAG_00493</name>
</gene>
<evidence type="ECO:0000313" key="5">
    <source>
        <dbReference type="JaponicusDB" id="SJAG_00493"/>
    </source>
</evidence>
<feature type="domain" description="Fumarylacetoacetase-like C-terminal" evidence="3">
    <location>
        <begin position="9"/>
        <end position="203"/>
    </location>
</feature>
<dbReference type="OrthoDB" id="74910at2759"/>
<dbReference type="FunFam" id="3.90.850.10:FF:000003">
    <property type="entry name" value="Fumarylacetoacetate hydrolase domain-containing 1"/>
    <property type="match status" value="1"/>
</dbReference>
<dbReference type="STRING" id="402676.B6JVS6"/>
<name>B6JVS6_SCHJY</name>
<dbReference type="Gene3D" id="3.90.850.10">
    <property type="entry name" value="Fumarylacetoacetase-like, C-terminal domain"/>
    <property type="match status" value="1"/>
</dbReference>
<keyword evidence="4" id="KW-0378">Hydrolase</keyword>
<dbReference type="GO" id="GO:0046872">
    <property type="term" value="F:metal ion binding"/>
    <property type="evidence" value="ECO:0007669"/>
    <property type="project" value="UniProtKB-KW"/>
</dbReference>
<dbReference type="GO" id="GO:0018773">
    <property type="term" value="F:acetylpyruvate hydrolase activity"/>
    <property type="evidence" value="ECO:0000318"/>
    <property type="project" value="GO_Central"/>
</dbReference>
<dbReference type="GO" id="GO:0006107">
    <property type="term" value="P:oxaloacetate metabolic process"/>
    <property type="evidence" value="ECO:0007669"/>
    <property type="project" value="EnsemblFungi"/>
</dbReference>
<dbReference type="RefSeq" id="XP_002171770.1">
    <property type="nucleotide sequence ID" value="XM_002171734.2"/>
</dbReference>